<dbReference type="NCBIfam" id="TIGR04228">
    <property type="entry name" value="isopep_sspB_C2"/>
    <property type="match status" value="2"/>
</dbReference>
<keyword evidence="4" id="KW-0572">Peptidoglycan-anchor</keyword>
<evidence type="ECO:0000256" key="1">
    <source>
        <dbReference type="ARBA" id="ARBA00022512"/>
    </source>
</evidence>
<dbReference type="InterPro" id="IPR026345">
    <property type="entry name" value="Adh_isopep-form_adh_dom"/>
</dbReference>
<feature type="compositionally biased region" description="Low complexity" evidence="5">
    <location>
        <begin position="1139"/>
        <end position="1190"/>
    </location>
</feature>
<dbReference type="RefSeq" id="WP_103205456.1">
    <property type="nucleotide sequence ID" value="NZ_RIRE01000041.1"/>
</dbReference>
<keyword evidence="2" id="KW-0964">Secreted</keyword>
<feature type="compositionally biased region" description="Low complexity" evidence="5">
    <location>
        <begin position="81"/>
        <end position="102"/>
    </location>
</feature>
<dbReference type="PANTHER" id="PTHR46541">
    <property type="entry name" value="ZINC FINGER PROTEIN AEBP2"/>
    <property type="match status" value="1"/>
</dbReference>
<accession>A0A2K2TIV6</accession>
<dbReference type="Pfam" id="PF16364">
    <property type="entry name" value="Antigen_C"/>
    <property type="match status" value="1"/>
</dbReference>
<proteinExistence type="predicted"/>
<dbReference type="InterPro" id="IPR032300">
    <property type="entry name" value="Antigen_C"/>
</dbReference>
<dbReference type="PANTHER" id="PTHR46541:SF1">
    <property type="entry name" value="ZINC FINGER PROTEIN AEBP2"/>
    <property type="match status" value="1"/>
</dbReference>
<evidence type="ECO:0000256" key="6">
    <source>
        <dbReference type="SAM" id="Phobius"/>
    </source>
</evidence>
<evidence type="ECO:0000256" key="5">
    <source>
        <dbReference type="SAM" id="MobiDB-lite"/>
    </source>
</evidence>
<sequence>MRNSIKIKEISAMINTDDTKITPTYRRPDSQPQSYVTFDLARPVLRHKMYKAGKSWMVAGVVGLATAGTMLMTSGQAHADTTTASTGSNTAASATSSTSTSSFTQVNVDSSGVTSAASAASQAGAKVTQASGTTYNAQGSAQLNSATSAVASDYANQTSALNSTAVEAQNSNANSSAVAAMNNQMSAVASSAQAAGVTVNQGSTVTVGSTGMTSAQAQVQIQSAQSSASVTIASATATINSAKAVTSATNAADSEISTEIAAAQSAGVTVNSLTKAVSSVAEAEAMASSAKAVLDSAAKEATDSTKDSVVNAQYSNGAYTAYDSTNVLYRTANLGDGVGVTVNGPDEGGDNYGQYSVTVTGVDKAHIVTYVKVTSLEFPWGGNDGEVSAGSSLIPAYDYANAGAVKIYAVENGTWAFAPDAVHLADGSTTGLWIRFNGAGSAMDTSQKIAVYYTADGDIDSLVGGTKGYNDITNTMTYQIANKDLTNMSEKYITAFWQNDIDMGQKASIGAGNGVNTQGSSTTSTSAVNLVLGGGMTNGTSKFVNDNNGNIYVAAANNLGYDPATGKPTGKNATVSSALNGVNSLPDGGVMSLIYGNHFNVSVQNSTSAGAWGVAQGMFGDTANVKIDTISADVTLPTYNPGTTAITVNNYVTGTPNTPTATYHFDTINYTTTGQKNVTDTQNGAATNIDGDYVTKGDTVQYTGTMADLPANRTSDITNVTFIDAVPAGVTVNSVKVYSAKGEDISNIYDITTTTDADGNHVVTAVGTDTGMLTAMNLDKTSSYKMPYIVITGTVNADNATLDNKILIKINGSSVATNTVENKTPNPTPTKSETVDGNTEDGNGKTVLKGDTINYKISLDYSQLTTSTAISDDQKAKGLSMTDNYDSKTTADQSSLVVTDASGNTIPASYYKVTWDATNHKLTLNWNNVDDFIKTYGGQKLTVKFNAKVNEDVKDSDEIKNTAYQNEFGHTYATDTVTNKVKVPDPKKDVVISVDNTKSLNGSTIQLNQEFDCALEGGEVPQGYAGKLTEYGFSDDYDQEHDQYNGQYTILADQDIHLVDGTVIVKGTSLNQYVTQSIDQENGEVTLEFNKSFLDQIDFSKGGFSASAYLAMKRIKAGTVYNVFTNTVNGKDYKSNTVKTTTPEPKAPETPATPTPQKLTPSNSTTPATPTPLVATPAPAAATPTPAATPSQQTLPQTGAADEAGLVGLGLAGFLMSLGALGASKKRKQA</sequence>
<name>A0A2K2TIV6_LIMFE</name>
<dbReference type="EMBL" id="POTQ01000009">
    <property type="protein sequence ID" value="PNV57959.1"/>
    <property type="molecule type" value="Genomic_DNA"/>
</dbReference>
<feature type="transmembrane region" description="Helical" evidence="6">
    <location>
        <begin position="56"/>
        <end position="75"/>
    </location>
</feature>
<dbReference type="InterPro" id="IPR022263">
    <property type="entry name" value="KxYKxGKxW"/>
</dbReference>
<dbReference type="NCBIfam" id="TIGR04226">
    <property type="entry name" value="RrgB_K2N_iso_D2"/>
    <property type="match status" value="1"/>
</dbReference>
<dbReference type="PROSITE" id="PS50847">
    <property type="entry name" value="GRAM_POS_ANCHORING"/>
    <property type="match status" value="1"/>
</dbReference>
<protein>
    <recommendedName>
        <fullName evidence="7">Gram-positive cocci surface proteins LPxTG domain-containing protein</fullName>
    </recommendedName>
</protein>
<dbReference type="GO" id="GO:0008270">
    <property type="term" value="F:zinc ion binding"/>
    <property type="evidence" value="ECO:0007669"/>
    <property type="project" value="UniProtKB-KW"/>
</dbReference>
<evidence type="ECO:0000256" key="3">
    <source>
        <dbReference type="ARBA" id="ARBA00022729"/>
    </source>
</evidence>
<reference evidence="8 9" key="1">
    <citation type="submission" date="2018-01" db="EMBL/GenBank/DDBJ databases">
        <title>Draft genome sequence of the feruloyl esterase-producing strain Lactobacillus fermentum CRL 1446, isolated from artisanal goat milk cheese.</title>
        <authorList>
            <person name="Abeijon Mukdsi M.C."/>
            <person name="Saavedra L."/>
            <person name="Gauffin Cano M.P."/>
            <person name="Hebert E.M."/>
            <person name="Medina R.B."/>
        </authorList>
    </citation>
    <scope>NUCLEOTIDE SEQUENCE [LARGE SCALE GENOMIC DNA]</scope>
    <source>
        <strain evidence="8 9">CRL 1446</strain>
    </source>
</reference>
<evidence type="ECO:0000259" key="7">
    <source>
        <dbReference type="PROSITE" id="PS50847"/>
    </source>
</evidence>
<dbReference type="GO" id="GO:0006357">
    <property type="term" value="P:regulation of transcription by RNA polymerase II"/>
    <property type="evidence" value="ECO:0007669"/>
    <property type="project" value="TreeGrafter"/>
</dbReference>
<feature type="region of interest" description="Disordered" evidence="5">
    <location>
        <begin position="80"/>
        <end position="105"/>
    </location>
</feature>
<dbReference type="AlphaFoldDB" id="A0A2K2TIV6"/>
<dbReference type="NCBIfam" id="TIGR01167">
    <property type="entry name" value="LPXTG_anchor"/>
    <property type="match status" value="1"/>
</dbReference>
<dbReference type="Pfam" id="PF19258">
    <property type="entry name" value="KxYKxGKxW_sig"/>
    <property type="match status" value="1"/>
</dbReference>
<evidence type="ECO:0000313" key="9">
    <source>
        <dbReference type="Proteomes" id="UP000236514"/>
    </source>
</evidence>
<comment type="caution">
    <text evidence="8">The sequence shown here is derived from an EMBL/GenBank/DDBJ whole genome shotgun (WGS) entry which is preliminary data.</text>
</comment>
<feature type="domain" description="Gram-positive cocci surface proteins LPxTG" evidence="7">
    <location>
        <begin position="1195"/>
        <end position="1230"/>
    </location>
</feature>
<feature type="region of interest" description="Disordered" evidence="5">
    <location>
        <begin position="1132"/>
        <end position="1196"/>
    </location>
</feature>
<evidence type="ECO:0000313" key="8">
    <source>
        <dbReference type="EMBL" id="PNV57959.1"/>
    </source>
</evidence>
<keyword evidence="6" id="KW-0472">Membrane</keyword>
<evidence type="ECO:0000256" key="2">
    <source>
        <dbReference type="ARBA" id="ARBA00022525"/>
    </source>
</evidence>
<organism evidence="8 9">
    <name type="scientific">Limosilactobacillus fermentum</name>
    <name type="common">Lactobacillus fermentum</name>
    <dbReference type="NCBI Taxonomy" id="1613"/>
    <lineage>
        <taxon>Bacteria</taxon>
        <taxon>Bacillati</taxon>
        <taxon>Bacillota</taxon>
        <taxon>Bacilli</taxon>
        <taxon>Lactobacillales</taxon>
        <taxon>Lactobacillaceae</taxon>
        <taxon>Limosilactobacillus</taxon>
    </lineage>
</organism>
<evidence type="ECO:0000256" key="4">
    <source>
        <dbReference type="ARBA" id="ARBA00023088"/>
    </source>
</evidence>
<keyword evidence="1" id="KW-0134">Cell wall</keyword>
<dbReference type="InterPro" id="IPR052130">
    <property type="entry name" value="AEBP2/jing_C2H2-ZnF"/>
</dbReference>
<dbReference type="InterPro" id="IPR019931">
    <property type="entry name" value="LPXTG_anchor"/>
</dbReference>
<keyword evidence="3" id="KW-0732">Signal</keyword>
<feature type="region of interest" description="Disordered" evidence="5">
    <location>
        <begin position="817"/>
        <end position="845"/>
    </location>
</feature>
<dbReference type="InterPro" id="IPR026466">
    <property type="entry name" value="Fim_isopep_form_D2_dom"/>
</dbReference>
<gene>
    <name evidence="8" type="ORF">C1Y38_05660</name>
</gene>
<keyword evidence="6" id="KW-0812">Transmembrane</keyword>
<dbReference type="Pfam" id="PF17998">
    <property type="entry name" value="AgI_II_C2"/>
    <property type="match status" value="2"/>
</dbReference>
<dbReference type="Gene3D" id="2.60.40.740">
    <property type="match status" value="3"/>
</dbReference>
<feature type="compositionally biased region" description="Polar residues" evidence="5">
    <location>
        <begin position="817"/>
        <end position="841"/>
    </location>
</feature>
<dbReference type="NCBIfam" id="TIGR03715">
    <property type="entry name" value="KxYKxGKxW"/>
    <property type="match status" value="1"/>
</dbReference>
<keyword evidence="6" id="KW-1133">Transmembrane helix</keyword>
<dbReference type="Proteomes" id="UP000236514">
    <property type="component" value="Unassembled WGS sequence"/>
</dbReference>
<dbReference type="Pfam" id="PF00746">
    <property type="entry name" value="Gram_pos_anchor"/>
    <property type="match status" value="1"/>
</dbReference>